<feature type="domain" description="SLH" evidence="3">
    <location>
        <begin position="91"/>
        <end position="144"/>
    </location>
</feature>
<evidence type="ECO:0000259" key="3">
    <source>
        <dbReference type="PROSITE" id="PS51272"/>
    </source>
</evidence>
<name>A0A9X2CR44_9BACI</name>
<dbReference type="Pfam" id="PF00395">
    <property type="entry name" value="SLH"/>
    <property type="match status" value="3"/>
</dbReference>
<dbReference type="InterPro" id="IPR001119">
    <property type="entry name" value="SLH_dom"/>
</dbReference>
<feature type="signal peptide" evidence="2">
    <location>
        <begin position="1"/>
        <end position="26"/>
    </location>
</feature>
<protein>
    <submittedName>
        <fullName evidence="4">S-layer homology domain-containing protein</fullName>
    </submittedName>
</protein>
<evidence type="ECO:0000313" key="4">
    <source>
        <dbReference type="EMBL" id="MCL7746771.1"/>
    </source>
</evidence>
<dbReference type="AlphaFoldDB" id="A0A9X2CR44"/>
<organism evidence="4 5">
    <name type="scientific">Halalkalibacter alkaliphilus</name>
    <dbReference type="NCBI Taxonomy" id="2917993"/>
    <lineage>
        <taxon>Bacteria</taxon>
        <taxon>Bacillati</taxon>
        <taxon>Bacillota</taxon>
        <taxon>Bacilli</taxon>
        <taxon>Bacillales</taxon>
        <taxon>Bacillaceae</taxon>
        <taxon>Halalkalibacter</taxon>
    </lineage>
</organism>
<feature type="chain" id="PRO_5040992974" evidence="2">
    <location>
        <begin position="27"/>
        <end position="475"/>
    </location>
</feature>
<evidence type="ECO:0000256" key="2">
    <source>
        <dbReference type="SAM" id="SignalP"/>
    </source>
</evidence>
<comment type="caution">
    <text evidence="4">The sequence shown here is derived from an EMBL/GenBank/DDBJ whole genome shotgun (WGS) entry which is preliminary data.</text>
</comment>
<keyword evidence="1 2" id="KW-0732">Signal</keyword>
<gene>
    <name evidence="4" type="ORF">MF646_06505</name>
</gene>
<proteinExistence type="predicted"/>
<dbReference type="PROSITE" id="PS51272">
    <property type="entry name" value="SLH"/>
    <property type="match status" value="3"/>
</dbReference>
<feature type="domain" description="SLH" evidence="3">
    <location>
        <begin position="26"/>
        <end position="89"/>
    </location>
</feature>
<dbReference type="PANTHER" id="PTHR43308">
    <property type="entry name" value="OUTER MEMBRANE PROTEIN ALPHA-RELATED"/>
    <property type="match status" value="1"/>
</dbReference>
<dbReference type="InterPro" id="IPR051465">
    <property type="entry name" value="Cell_Envelope_Struct_Comp"/>
</dbReference>
<dbReference type="Proteomes" id="UP001139150">
    <property type="component" value="Unassembled WGS sequence"/>
</dbReference>
<sequence>MFRIRLKLVFISILIYMFLPFSSTQAQTDFHDVDDDFWAKNEIEFLHEQEVIFGYPEGNFKPNLSINRTQAATMLVRALGLDTRNRPDPGFADISQNFHAYDIVATVAEEGLLTGSDGMFRPGETLSRAQMAVILQRAFELSGTWDREFTDIQNGFWAYDETQALAANRITTGYSADGTFRPSNPTTRAQFSVFLARQIDEAFKPADEDQVKESMLVTLYEEAKEGRLLGTNVKIGSNYYDVLREFGTPDSQSVNYMQYFSGYLVGLNPTGNVFLLHRYDDAGLTLNDLTRVFGPPDREEVQIGEMHTIYHANLYKLTFTRDFIGRDNYSNNVRSVFLQPRDPDESYYEIDKSTWQVYENQKFGFKVHFPITWSPNDWDDSGMALHEKRDMYIVAFARPVVEYDFEFPPTYYDTVTLNSGKQAYFHEGADDQFAGYHMILIEDGIEYHFSSEMALYFYEDNKHILDEIMLNFEVF</sequence>
<evidence type="ECO:0000256" key="1">
    <source>
        <dbReference type="ARBA" id="ARBA00022729"/>
    </source>
</evidence>
<feature type="domain" description="SLH" evidence="3">
    <location>
        <begin position="145"/>
        <end position="209"/>
    </location>
</feature>
<dbReference type="RefSeq" id="WP_250095684.1">
    <property type="nucleotide sequence ID" value="NZ_JAKRYL010000005.1"/>
</dbReference>
<keyword evidence="5" id="KW-1185">Reference proteome</keyword>
<accession>A0A9X2CR44</accession>
<dbReference type="EMBL" id="JAKRYL010000005">
    <property type="protein sequence ID" value="MCL7746771.1"/>
    <property type="molecule type" value="Genomic_DNA"/>
</dbReference>
<evidence type="ECO:0000313" key="5">
    <source>
        <dbReference type="Proteomes" id="UP001139150"/>
    </source>
</evidence>
<dbReference type="PANTHER" id="PTHR43308:SF5">
    <property type="entry name" value="S-LAYER PROTEIN _ PEPTIDOGLYCAN ENDO-BETA-N-ACETYLGLUCOSAMINIDASE"/>
    <property type="match status" value="1"/>
</dbReference>
<reference evidence="4" key="1">
    <citation type="submission" date="2022-02" db="EMBL/GenBank/DDBJ databases">
        <title>Halalkalibacter sp. nov. isolated from Lonar Lake, India.</title>
        <authorList>
            <person name="Joshi A."/>
            <person name="Thite S."/>
            <person name="Lodha T."/>
        </authorList>
    </citation>
    <scope>NUCLEOTIDE SEQUENCE</scope>
    <source>
        <strain evidence="4">MEB205</strain>
    </source>
</reference>